<comment type="caution">
    <text evidence="2">The sequence shown here is derived from an EMBL/GenBank/DDBJ whole genome shotgun (WGS) entry which is preliminary data.</text>
</comment>
<sequence length="412" mass="43663">MVLDSAEAGPTVIIHAPEEGAGRDVLRQLQYDPPVRGRLVLAREHLGREPASSSGWETGPGLSLLTSRFQDARLLVFRKDEDAHAYDPQFRGDTVQGSGEGAAAVLKSLCAMKTGVAGKGWEALPATGREGEIVVTTNARFQSNAGLRPALQERELRTAAQTLLRHLGMTGEKPGNLSLFPATRSGQIRVAVFDDMGAQSSSGHEPSWLRSRLEHDAGLQVELVGVPEILQGALSRADVLVMGGGKSSMESKALGEKGRTIVVDFVRKGGGYLGICAGAFLGSSTTGKIPYLKLLPVTTGATALQCQTPLKWRAGALGEDRVEKAEIHGGPSFQVMEDAAGQVDVWATFAQNEVHPEKGEYKLKDTPAVISGSCGKGKVILTSTHCERPPSPSTHFAGMVRWVAEGSGEPGK</sequence>
<dbReference type="InterPro" id="IPR029062">
    <property type="entry name" value="Class_I_gatase-like"/>
</dbReference>
<name>A0ABU9ASA7_9BACT</name>
<evidence type="ECO:0000313" key="3">
    <source>
        <dbReference type="Proteomes" id="UP001371305"/>
    </source>
</evidence>
<dbReference type="RefSeq" id="WP_341404214.1">
    <property type="nucleotide sequence ID" value="NZ_JBBUKT010000003.1"/>
</dbReference>
<dbReference type="EMBL" id="JBBUKT010000003">
    <property type="protein sequence ID" value="MEK7950606.1"/>
    <property type="molecule type" value="Genomic_DNA"/>
</dbReference>
<dbReference type="Gene3D" id="3.40.50.880">
    <property type="match status" value="1"/>
</dbReference>
<evidence type="ECO:0000259" key="1">
    <source>
        <dbReference type="Pfam" id="PF09825"/>
    </source>
</evidence>
<dbReference type="Proteomes" id="UP001371305">
    <property type="component" value="Unassembled WGS sequence"/>
</dbReference>
<feature type="domain" description="Biotin-protein ligase N-terminal" evidence="1">
    <location>
        <begin position="235"/>
        <end position="285"/>
    </location>
</feature>
<accession>A0ABU9ASA7</accession>
<dbReference type="Pfam" id="PF09825">
    <property type="entry name" value="BPL_N"/>
    <property type="match status" value="1"/>
</dbReference>
<dbReference type="InterPro" id="IPR019197">
    <property type="entry name" value="Biotin-prot_ligase_N"/>
</dbReference>
<dbReference type="SUPFAM" id="SSF52317">
    <property type="entry name" value="Class I glutamine amidotransferase-like"/>
    <property type="match status" value="1"/>
</dbReference>
<proteinExistence type="predicted"/>
<protein>
    <submittedName>
        <fullName evidence="2">BPL-N domain-containing protein</fullName>
    </submittedName>
</protein>
<evidence type="ECO:0000313" key="2">
    <source>
        <dbReference type="EMBL" id="MEK7950606.1"/>
    </source>
</evidence>
<reference evidence="2 3" key="1">
    <citation type="submission" date="2024-04" db="EMBL/GenBank/DDBJ databases">
        <title>Luteolibacter sp. isolated from soil.</title>
        <authorList>
            <person name="An J."/>
        </authorList>
    </citation>
    <scope>NUCLEOTIDE SEQUENCE [LARGE SCALE GENOMIC DNA]</scope>
    <source>
        <strain evidence="2 3">Y139</strain>
    </source>
</reference>
<organism evidence="2 3">
    <name type="scientific">Luteolibacter soli</name>
    <dbReference type="NCBI Taxonomy" id="3135280"/>
    <lineage>
        <taxon>Bacteria</taxon>
        <taxon>Pseudomonadati</taxon>
        <taxon>Verrucomicrobiota</taxon>
        <taxon>Verrucomicrobiia</taxon>
        <taxon>Verrucomicrobiales</taxon>
        <taxon>Verrucomicrobiaceae</taxon>
        <taxon>Luteolibacter</taxon>
    </lineage>
</organism>
<keyword evidence="3" id="KW-1185">Reference proteome</keyword>
<gene>
    <name evidence="2" type="ORF">WKV53_08870</name>
</gene>